<evidence type="ECO:0000313" key="3">
    <source>
        <dbReference type="Proteomes" id="UP001258945"/>
    </source>
</evidence>
<proteinExistence type="predicted"/>
<dbReference type="EMBL" id="JAVVDO010000004">
    <property type="protein sequence ID" value="MDT8330258.1"/>
    <property type="molecule type" value="Genomic_DNA"/>
</dbReference>
<sequence length="43" mass="4709">MALAPWLTRGRLRRGGADAKRKGIARRTRPMPDPLWTAPAAAP</sequence>
<organism evidence="2 3">
    <name type="scientific">Roseomonas gilardii</name>
    <dbReference type="NCBI Taxonomy" id="257708"/>
    <lineage>
        <taxon>Bacteria</taxon>
        <taxon>Pseudomonadati</taxon>
        <taxon>Pseudomonadota</taxon>
        <taxon>Alphaproteobacteria</taxon>
        <taxon>Acetobacterales</taxon>
        <taxon>Roseomonadaceae</taxon>
        <taxon>Roseomonas</taxon>
    </lineage>
</organism>
<gene>
    <name evidence="2" type="ORF">RQ831_04280</name>
</gene>
<name>A0ABU3MCE8_9PROT</name>
<evidence type="ECO:0000256" key="1">
    <source>
        <dbReference type="SAM" id="MobiDB-lite"/>
    </source>
</evidence>
<feature type="region of interest" description="Disordered" evidence="1">
    <location>
        <begin position="1"/>
        <end position="43"/>
    </location>
</feature>
<dbReference type="RefSeq" id="WP_257787109.1">
    <property type="nucleotide sequence ID" value="NZ_CP015583.1"/>
</dbReference>
<accession>A0ABU3MCE8</accession>
<keyword evidence="3" id="KW-1185">Reference proteome</keyword>
<protein>
    <submittedName>
        <fullName evidence="2">Uncharacterized protein</fullName>
    </submittedName>
</protein>
<evidence type="ECO:0000313" key="2">
    <source>
        <dbReference type="EMBL" id="MDT8330258.1"/>
    </source>
</evidence>
<reference evidence="2 3" key="1">
    <citation type="journal article" date="2019" name="Microb. Pathog.">
        <title>Comparison of VITEK 2, MALDI-TOF MS, 16S rRNA gene sequencing, and whole-genome sequencing for identification of Roseomonas mucosa.</title>
        <authorList>
            <person name="Rudolph W.W."/>
            <person name="Gunzer F."/>
            <person name="Trauth M."/>
            <person name="Bunk B."/>
            <person name="Bigge R."/>
            <person name="Schrottner P."/>
        </authorList>
    </citation>
    <scope>NUCLEOTIDE SEQUENCE [LARGE SCALE GENOMIC DNA]</scope>
    <source>
        <strain evidence="2 3">DSM 103800</strain>
    </source>
</reference>
<dbReference type="Proteomes" id="UP001258945">
    <property type="component" value="Unassembled WGS sequence"/>
</dbReference>
<comment type="caution">
    <text evidence="2">The sequence shown here is derived from an EMBL/GenBank/DDBJ whole genome shotgun (WGS) entry which is preliminary data.</text>
</comment>